<dbReference type="EMBL" id="LUCH01011228">
    <property type="protein sequence ID" value="KAF5395622.1"/>
    <property type="molecule type" value="Genomic_DNA"/>
</dbReference>
<feature type="region of interest" description="Disordered" evidence="1">
    <location>
        <begin position="1"/>
        <end position="40"/>
    </location>
</feature>
<protein>
    <submittedName>
        <fullName evidence="2">Uncharacterized protein</fullName>
    </submittedName>
</protein>
<evidence type="ECO:0000256" key="1">
    <source>
        <dbReference type="SAM" id="MobiDB-lite"/>
    </source>
</evidence>
<feature type="region of interest" description="Disordered" evidence="1">
    <location>
        <begin position="66"/>
        <end position="97"/>
    </location>
</feature>
<organism evidence="2 3">
    <name type="scientific">Paragonimus heterotremus</name>
    <dbReference type="NCBI Taxonomy" id="100268"/>
    <lineage>
        <taxon>Eukaryota</taxon>
        <taxon>Metazoa</taxon>
        <taxon>Spiralia</taxon>
        <taxon>Lophotrochozoa</taxon>
        <taxon>Platyhelminthes</taxon>
        <taxon>Trematoda</taxon>
        <taxon>Digenea</taxon>
        <taxon>Plagiorchiida</taxon>
        <taxon>Troglotremata</taxon>
        <taxon>Troglotrematidae</taxon>
        <taxon>Paragonimus</taxon>
    </lineage>
</organism>
<dbReference type="AlphaFoldDB" id="A0A8J4T8H6"/>
<reference evidence="2" key="1">
    <citation type="submission" date="2019-05" db="EMBL/GenBank/DDBJ databases">
        <title>Annotation for the trematode Paragonimus heterotremus.</title>
        <authorList>
            <person name="Choi Y.-J."/>
        </authorList>
    </citation>
    <scope>NUCLEOTIDE SEQUENCE</scope>
    <source>
        <strain evidence="2">LC</strain>
    </source>
</reference>
<accession>A0A8J4T8H6</accession>
<name>A0A8J4T8H6_9TREM</name>
<keyword evidence="3" id="KW-1185">Reference proteome</keyword>
<dbReference type="Proteomes" id="UP000748531">
    <property type="component" value="Unassembled WGS sequence"/>
</dbReference>
<sequence>MFLGRAEGYANSNGADNETLNPRTRSLSASSGNEPRLLGKASQTVNFLAGLINDSSLKMSQTIPDNTAGVDITVPTCSKRPSNEHETDTLPSKRKVS</sequence>
<evidence type="ECO:0000313" key="2">
    <source>
        <dbReference type="EMBL" id="KAF5395622.1"/>
    </source>
</evidence>
<dbReference type="OrthoDB" id="6224680at2759"/>
<comment type="caution">
    <text evidence="2">The sequence shown here is derived from an EMBL/GenBank/DDBJ whole genome shotgun (WGS) entry which is preliminary data.</text>
</comment>
<proteinExistence type="predicted"/>
<evidence type="ECO:0000313" key="3">
    <source>
        <dbReference type="Proteomes" id="UP000748531"/>
    </source>
</evidence>
<feature type="compositionally biased region" description="Polar residues" evidence="1">
    <location>
        <begin position="10"/>
        <end position="33"/>
    </location>
</feature>
<gene>
    <name evidence="2" type="ORF">PHET_11654</name>
</gene>